<proteinExistence type="inferred from homology"/>
<dbReference type="PRINTS" id="PR00385">
    <property type="entry name" value="P450"/>
</dbReference>
<dbReference type="OrthoDB" id="3945418at2759"/>
<evidence type="ECO:0000256" key="6">
    <source>
        <dbReference type="ARBA" id="ARBA00023004"/>
    </source>
</evidence>
<dbReference type="PROSITE" id="PS00086">
    <property type="entry name" value="CYTOCHROME_P450"/>
    <property type="match status" value="1"/>
</dbReference>
<dbReference type="FunFam" id="1.10.630.10:FF:000006">
    <property type="entry name" value="Cytochrome P450 302a1, mitochondrial"/>
    <property type="match status" value="1"/>
</dbReference>
<dbReference type="InterPro" id="IPR017972">
    <property type="entry name" value="Cyt_P450_CS"/>
</dbReference>
<evidence type="ECO:0008006" key="12">
    <source>
        <dbReference type="Google" id="ProtNLM"/>
    </source>
</evidence>
<dbReference type="GO" id="GO:0016705">
    <property type="term" value="F:oxidoreductase activity, acting on paired donors, with incorporation or reduction of molecular oxygen"/>
    <property type="evidence" value="ECO:0007669"/>
    <property type="project" value="InterPro"/>
</dbReference>
<name>A0A8W8N2M1_MAGGI</name>
<evidence type="ECO:0000256" key="3">
    <source>
        <dbReference type="ARBA" id="ARBA00022617"/>
    </source>
</evidence>
<feature type="binding site" description="axial binding residue" evidence="8">
    <location>
        <position position="481"/>
    </location>
    <ligand>
        <name>heme</name>
        <dbReference type="ChEBI" id="CHEBI:30413"/>
    </ligand>
    <ligandPart>
        <name>Fe</name>
        <dbReference type="ChEBI" id="CHEBI:18248"/>
    </ligandPart>
</feature>
<keyword evidence="6 8" id="KW-0408">Iron</keyword>
<keyword evidence="4 8" id="KW-0479">Metal-binding</keyword>
<evidence type="ECO:0000256" key="5">
    <source>
        <dbReference type="ARBA" id="ARBA00023002"/>
    </source>
</evidence>
<comment type="cofactor">
    <cofactor evidence="1 8">
        <name>heme</name>
        <dbReference type="ChEBI" id="CHEBI:30413"/>
    </cofactor>
</comment>
<dbReference type="InterPro" id="IPR001128">
    <property type="entry name" value="Cyt_P450"/>
</dbReference>
<dbReference type="Pfam" id="PF00067">
    <property type="entry name" value="p450"/>
    <property type="match status" value="1"/>
</dbReference>
<dbReference type="InterPro" id="IPR036396">
    <property type="entry name" value="Cyt_P450_sf"/>
</dbReference>
<dbReference type="Proteomes" id="UP000005408">
    <property type="component" value="Unassembled WGS sequence"/>
</dbReference>
<evidence type="ECO:0000256" key="9">
    <source>
        <dbReference type="RuleBase" id="RU000461"/>
    </source>
</evidence>
<evidence type="ECO:0000256" key="1">
    <source>
        <dbReference type="ARBA" id="ARBA00001971"/>
    </source>
</evidence>
<dbReference type="GO" id="GO:0004497">
    <property type="term" value="F:monooxygenase activity"/>
    <property type="evidence" value="ECO:0007669"/>
    <property type="project" value="UniProtKB-KW"/>
</dbReference>
<protein>
    <recommendedName>
        <fullName evidence="12">Cytochrome P450 10</fullName>
    </recommendedName>
</protein>
<dbReference type="CDD" id="cd11054">
    <property type="entry name" value="CYP24A1-like"/>
    <property type="match status" value="1"/>
</dbReference>
<keyword evidence="7 9" id="KW-0503">Monooxygenase</keyword>
<dbReference type="GO" id="GO:0020037">
    <property type="term" value="F:heme binding"/>
    <property type="evidence" value="ECO:0007669"/>
    <property type="project" value="InterPro"/>
</dbReference>
<dbReference type="InterPro" id="IPR050479">
    <property type="entry name" value="CYP11_CYP27_families"/>
</dbReference>
<evidence type="ECO:0000313" key="11">
    <source>
        <dbReference type="Proteomes" id="UP000005408"/>
    </source>
</evidence>
<dbReference type="AlphaFoldDB" id="A0A8W8N2M1"/>
<dbReference type="Gene3D" id="1.10.630.10">
    <property type="entry name" value="Cytochrome P450"/>
    <property type="match status" value="1"/>
</dbReference>
<reference evidence="10" key="1">
    <citation type="submission" date="2022-08" db="UniProtKB">
        <authorList>
            <consortium name="EnsemblMetazoa"/>
        </authorList>
    </citation>
    <scope>IDENTIFICATION</scope>
    <source>
        <strain evidence="10">05x7-T-G4-1.051#20</strain>
    </source>
</reference>
<evidence type="ECO:0000256" key="2">
    <source>
        <dbReference type="ARBA" id="ARBA00010617"/>
    </source>
</evidence>
<dbReference type="OMA" id="FISHHEN"/>
<keyword evidence="5 9" id="KW-0560">Oxidoreductase</keyword>
<dbReference type="PRINTS" id="PR00463">
    <property type="entry name" value="EP450I"/>
</dbReference>
<keyword evidence="11" id="KW-1185">Reference proteome</keyword>
<comment type="similarity">
    <text evidence="2 9">Belongs to the cytochrome P450 family.</text>
</comment>
<evidence type="ECO:0000256" key="8">
    <source>
        <dbReference type="PIRSR" id="PIRSR602401-1"/>
    </source>
</evidence>
<evidence type="ECO:0000313" key="10">
    <source>
        <dbReference type="EnsemblMetazoa" id="G438.1:cds"/>
    </source>
</evidence>
<evidence type="ECO:0000256" key="7">
    <source>
        <dbReference type="ARBA" id="ARBA00023033"/>
    </source>
</evidence>
<dbReference type="PANTHER" id="PTHR24279">
    <property type="entry name" value="CYTOCHROME P450"/>
    <property type="match status" value="1"/>
</dbReference>
<dbReference type="PANTHER" id="PTHR24279:SF120">
    <property type="entry name" value="CYTOCHROME P450"/>
    <property type="match status" value="1"/>
</dbReference>
<organism evidence="10 11">
    <name type="scientific">Magallana gigas</name>
    <name type="common">Pacific oyster</name>
    <name type="synonym">Crassostrea gigas</name>
    <dbReference type="NCBI Taxonomy" id="29159"/>
    <lineage>
        <taxon>Eukaryota</taxon>
        <taxon>Metazoa</taxon>
        <taxon>Spiralia</taxon>
        <taxon>Lophotrochozoa</taxon>
        <taxon>Mollusca</taxon>
        <taxon>Bivalvia</taxon>
        <taxon>Autobranchia</taxon>
        <taxon>Pteriomorphia</taxon>
        <taxon>Ostreida</taxon>
        <taxon>Ostreoidea</taxon>
        <taxon>Ostreidae</taxon>
        <taxon>Magallana</taxon>
    </lineage>
</organism>
<dbReference type="GO" id="GO:0005506">
    <property type="term" value="F:iron ion binding"/>
    <property type="evidence" value="ECO:0007669"/>
    <property type="project" value="InterPro"/>
</dbReference>
<accession>A0A8W8N2M1</accession>
<evidence type="ECO:0000256" key="4">
    <source>
        <dbReference type="ARBA" id="ARBA00022723"/>
    </source>
</evidence>
<dbReference type="InterPro" id="IPR002401">
    <property type="entry name" value="Cyt_P450_E_grp-I"/>
</dbReference>
<sequence>MAFNHIFMRSFPGKKFLSTQTDIANHVTSGVEKQAILCPFATTGNGKNHREATTEANNNVPLVQPFESIPGPKGLPIIGTLFDYMKKDGPKINKLFEAYRQRSNEFGPIYKETIASLSTVVVSDPVEYNKVIRIEGKYPVRSVMEPWHYYRKQKNVGQGLVNSNGPEWYKLRTASAKKMLKIQEVSEYCTDMSEVAEDFTQVLLERRNKDNEVVGLKEEVFKWAMESMGTFLFDSRIGLLGLNPPQQSVDFIQNLQGFFRLMSPLTFNFPFYKLFPTSEWRHFQSYADNVFRIGRSFVDKINEEKPIKPQRGEKSSFVQHIRSQESLSENEALSTVVDLLVGATETTSNACLWVIYCLARHPEVQEKLYNETAKVLPTGEKLTADKLLQLPYVKAVFKETLRLYPITFSTSRYMDKDIEIAGYNVPKGIHIQCNLYGVYRDSQYFPDPETFKPERWLKENQMDKDKKALSNLVWGHGARMCIGRRLAEQEIHILMTKIIQKFRLEYHHEPVEAILKTVMTPEQPLLISFIPRD</sequence>
<dbReference type="SUPFAM" id="SSF48264">
    <property type="entry name" value="Cytochrome P450"/>
    <property type="match status" value="1"/>
</dbReference>
<dbReference type="EnsemblMetazoa" id="G438.1">
    <property type="protein sequence ID" value="G438.1:cds"/>
    <property type="gene ID" value="G438"/>
</dbReference>
<keyword evidence="3 8" id="KW-0349">Heme</keyword>